<evidence type="ECO:0000256" key="12">
    <source>
        <dbReference type="ARBA" id="ARBA00023140"/>
    </source>
</evidence>
<feature type="domain" description="Pex N-terminal" evidence="14">
    <location>
        <begin position="21"/>
        <end position="308"/>
    </location>
</feature>
<evidence type="ECO:0000313" key="15">
    <source>
        <dbReference type="EMBL" id="CAK9218953.1"/>
    </source>
</evidence>
<evidence type="ECO:0000259" key="14">
    <source>
        <dbReference type="Pfam" id="PF04757"/>
    </source>
</evidence>
<reference evidence="15" key="1">
    <citation type="submission" date="2024-02" db="EMBL/GenBank/DDBJ databases">
        <authorList>
            <consortium name="ELIXIR-Norway"/>
            <consortium name="Elixir Norway"/>
        </authorList>
    </citation>
    <scope>NUCLEOTIDE SEQUENCE</scope>
</reference>
<name>A0ABP0UCN6_9BRYO</name>
<dbReference type="PIRSF" id="PIRSF038074">
    <property type="entry name" value="Peroxisome_assembly_p12"/>
    <property type="match status" value="1"/>
</dbReference>
<dbReference type="Gene3D" id="3.30.40.10">
    <property type="entry name" value="Zinc/RING finger domain, C3HC4 (zinc finger)"/>
    <property type="match status" value="1"/>
</dbReference>
<evidence type="ECO:0000256" key="4">
    <source>
        <dbReference type="ARBA" id="ARBA00022448"/>
    </source>
</evidence>
<keyword evidence="16" id="KW-1185">Reference proteome</keyword>
<evidence type="ECO:0000313" key="16">
    <source>
        <dbReference type="Proteomes" id="UP001497512"/>
    </source>
</evidence>
<keyword evidence="5" id="KW-0812">Transmembrane</keyword>
<dbReference type="InterPro" id="IPR006845">
    <property type="entry name" value="Pex_N"/>
</dbReference>
<evidence type="ECO:0000256" key="3">
    <source>
        <dbReference type="ARBA" id="ARBA00008704"/>
    </source>
</evidence>
<keyword evidence="6" id="KW-0479">Metal-binding</keyword>
<dbReference type="EMBL" id="OZ019895">
    <property type="protein sequence ID" value="CAK9218953.1"/>
    <property type="molecule type" value="Genomic_DNA"/>
</dbReference>
<proteinExistence type="inferred from homology"/>
<dbReference type="PANTHER" id="PTHR12888">
    <property type="entry name" value="PEROXISOME ASSEMBLY PROTEIN 12 PEROXIN-12"/>
    <property type="match status" value="1"/>
</dbReference>
<keyword evidence="12" id="KW-0576">Peroxisome</keyword>
<comment type="pathway">
    <text evidence="2">Protein modification; protein ubiquitination.</text>
</comment>
<keyword evidence="7" id="KW-0863">Zinc-finger</keyword>
<keyword evidence="10" id="KW-1133">Transmembrane helix</keyword>
<accession>A0ABP0UCN6</accession>
<dbReference type="InterPro" id="IPR013083">
    <property type="entry name" value="Znf_RING/FYVE/PHD"/>
</dbReference>
<keyword evidence="4" id="KW-0813">Transport</keyword>
<keyword evidence="9" id="KW-0653">Protein transport</keyword>
<dbReference type="InterPro" id="IPR017375">
    <property type="entry name" value="PEX12"/>
</dbReference>
<keyword evidence="11" id="KW-0472">Membrane</keyword>
<evidence type="ECO:0000256" key="8">
    <source>
        <dbReference type="ARBA" id="ARBA00022833"/>
    </source>
</evidence>
<dbReference type="SUPFAM" id="SSF57850">
    <property type="entry name" value="RING/U-box"/>
    <property type="match status" value="1"/>
</dbReference>
<evidence type="ECO:0000256" key="7">
    <source>
        <dbReference type="ARBA" id="ARBA00022771"/>
    </source>
</evidence>
<protein>
    <recommendedName>
        <fullName evidence="13">Peroxin-12</fullName>
    </recommendedName>
</protein>
<evidence type="ECO:0000256" key="2">
    <source>
        <dbReference type="ARBA" id="ARBA00004906"/>
    </source>
</evidence>
<organism evidence="15 16">
    <name type="scientific">Sphagnum troendelagicum</name>
    <dbReference type="NCBI Taxonomy" id="128251"/>
    <lineage>
        <taxon>Eukaryota</taxon>
        <taxon>Viridiplantae</taxon>
        <taxon>Streptophyta</taxon>
        <taxon>Embryophyta</taxon>
        <taxon>Bryophyta</taxon>
        <taxon>Sphagnophytina</taxon>
        <taxon>Sphagnopsida</taxon>
        <taxon>Sphagnales</taxon>
        <taxon>Sphagnaceae</taxon>
        <taxon>Sphagnum</taxon>
    </lineage>
</organism>
<gene>
    <name evidence="15" type="ORF">CSSPTR1EN2_LOCUS14242</name>
</gene>
<sequence>MLMQVGGEGSRPTFFEMSAAQNLPSSLRSALLYSLGVMAQRRPILHRVLDHSDEAYSLLMLLLELHSLRTADASFAEALYGLKRMPAEISSTGVAMTHEAQDSAVSQSRPLSRRQRGLSLLFLVGLPYLKLKLQSAYNTQRGGALQAALWGRGDAEDAQFLETDNLGTRTPSGNETAVSEIEIPMWQHWKERFLQALVRWYPWIHATNEGVTFVYQLLYLLDATGFYTPALHISGIHVRRASGQELMDSTKVIEERRNREFRRLRGPPFAQALQRVMLRTAYTVLDYAQTGLIASVFLFKMVEWWYQSAEQRVTAPSIYPPPPPPPQPKVAEGGIQLPADRRLCPICMRQRTNPALIAVSGFVFCYPCIFNYVTQYKRCPVTLSRASTSQIRRLFQDA</sequence>
<dbReference type="Pfam" id="PF04757">
    <property type="entry name" value="Pex2_Pex12"/>
    <property type="match status" value="1"/>
</dbReference>
<evidence type="ECO:0000256" key="5">
    <source>
        <dbReference type="ARBA" id="ARBA00022692"/>
    </source>
</evidence>
<comment type="similarity">
    <text evidence="3">Belongs to the pex2/pex10/pex12 family.</text>
</comment>
<dbReference type="Proteomes" id="UP001497512">
    <property type="component" value="Chromosome 3"/>
</dbReference>
<evidence type="ECO:0000256" key="13">
    <source>
        <dbReference type="ARBA" id="ARBA00029692"/>
    </source>
</evidence>
<evidence type="ECO:0000256" key="1">
    <source>
        <dbReference type="ARBA" id="ARBA00004585"/>
    </source>
</evidence>
<evidence type="ECO:0000256" key="11">
    <source>
        <dbReference type="ARBA" id="ARBA00023136"/>
    </source>
</evidence>
<evidence type="ECO:0000256" key="6">
    <source>
        <dbReference type="ARBA" id="ARBA00022723"/>
    </source>
</evidence>
<keyword evidence="8" id="KW-0862">Zinc</keyword>
<evidence type="ECO:0000256" key="10">
    <source>
        <dbReference type="ARBA" id="ARBA00022989"/>
    </source>
</evidence>
<dbReference type="PANTHER" id="PTHR12888:SF0">
    <property type="entry name" value="PEROXISOME ASSEMBLY PROTEIN 12"/>
    <property type="match status" value="1"/>
</dbReference>
<evidence type="ECO:0000256" key="9">
    <source>
        <dbReference type="ARBA" id="ARBA00022927"/>
    </source>
</evidence>
<dbReference type="CDD" id="cd16451">
    <property type="entry name" value="mRING_PEX12"/>
    <property type="match status" value="1"/>
</dbReference>
<comment type="subcellular location">
    <subcellularLocation>
        <location evidence="1">Peroxisome membrane</location>
        <topology evidence="1">Multi-pass membrane protein</topology>
    </subcellularLocation>
</comment>